<reference evidence="2 3" key="1">
    <citation type="submission" date="2023-08" db="EMBL/GenBank/DDBJ databases">
        <title>Black Yeasts Isolated from many extreme environments.</title>
        <authorList>
            <person name="Coleine C."/>
            <person name="Stajich J.E."/>
            <person name="Selbmann L."/>
        </authorList>
    </citation>
    <scope>NUCLEOTIDE SEQUENCE [LARGE SCALE GENOMIC DNA]</scope>
    <source>
        <strain evidence="2 3">CCFEE 536</strain>
    </source>
</reference>
<accession>A0ABR0M0V0</accession>
<keyword evidence="3" id="KW-1185">Reference proteome</keyword>
<proteinExistence type="predicted"/>
<evidence type="ECO:0000313" key="2">
    <source>
        <dbReference type="EMBL" id="KAK5275676.1"/>
    </source>
</evidence>
<dbReference type="EMBL" id="JAVRRA010004219">
    <property type="protein sequence ID" value="KAK5275676.1"/>
    <property type="molecule type" value="Genomic_DNA"/>
</dbReference>
<name>A0ABR0M0V0_9PEZI</name>
<feature type="non-terminal residue" evidence="2">
    <location>
        <position position="1"/>
    </location>
</feature>
<protein>
    <submittedName>
        <fullName evidence="2">Uncharacterized protein</fullName>
    </submittedName>
</protein>
<gene>
    <name evidence="2" type="ORF">LTR16_012237</name>
</gene>
<dbReference type="Proteomes" id="UP001357485">
    <property type="component" value="Unassembled WGS sequence"/>
</dbReference>
<feature type="region of interest" description="Disordered" evidence="1">
    <location>
        <begin position="34"/>
        <end position="60"/>
    </location>
</feature>
<evidence type="ECO:0000313" key="3">
    <source>
        <dbReference type="Proteomes" id="UP001357485"/>
    </source>
</evidence>
<organism evidence="2 3">
    <name type="scientific">Cryomyces antarcticus</name>
    <dbReference type="NCBI Taxonomy" id="329879"/>
    <lineage>
        <taxon>Eukaryota</taxon>
        <taxon>Fungi</taxon>
        <taxon>Dikarya</taxon>
        <taxon>Ascomycota</taxon>
        <taxon>Pezizomycotina</taxon>
        <taxon>Dothideomycetes</taxon>
        <taxon>Dothideomycetes incertae sedis</taxon>
        <taxon>Cryomyces</taxon>
    </lineage>
</organism>
<comment type="caution">
    <text evidence="2">The sequence shown here is derived from an EMBL/GenBank/DDBJ whole genome shotgun (WGS) entry which is preliminary data.</text>
</comment>
<sequence length="60" mass="6588">RKVENAQNRVLLPNSSTSDVNVLNGTMIRKKPKPDMLLAEPDGSNTNILGNGFLRKKPKA</sequence>
<evidence type="ECO:0000256" key="1">
    <source>
        <dbReference type="SAM" id="MobiDB-lite"/>
    </source>
</evidence>